<evidence type="ECO:0000313" key="2">
    <source>
        <dbReference type="Proteomes" id="UP000092683"/>
    </source>
</evidence>
<evidence type="ECO:0008006" key="3">
    <source>
        <dbReference type="Google" id="ProtNLM"/>
    </source>
</evidence>
<proteinExistence type="predicted"/>
<name>A0A1B9D918_MYCMA</name>
<evidence type="ECO:0000313" key="1">
    <source>
        <dbReference type="EMBL" id="OCB55493.1"/>
    </source>
</evidence>
<accession>A0A1B9D918</accession>
<gene>
    <name evidence="1" type="ORF">A5677_18745</name>
</gene>
<dbReference type="EMBL" id="MBEE01000105">
    <property type="protein sequence ID" value="OCB55493.1"/>
    <property type="molecule type" value="Genomic_DNA"/>
</dbReference>
<dbReference type="Pfam" id="PF10774">
    <property type="entry name" value="DUF4226"/>
    <property type="match status" value="1"/>
</dbReference>
<reference evidence="1 2" key="1">
    <citation type="submission" date="2016-06" db="EMBL/GenBank/DDBJ databases">
        <authorList>
            <person name="Kjaerup R.B."/>
            <person name="Dalgaard T.S."/>
            <person name="Juul-Madsen H.R."/>
        </authorList>
    </citation>
    <scope>NUCLEOTIDE SEQUENCE [LARGE SCALE GENOMIC DNA]</scope>
    <source>
        <strain evidence="1 2">E3012</strain>
    </source>
</reference>
<dbReference type="InterPro" id="IPR019710">
    <property type="entry name" value="DUF4226"/>
</dbReference>
<dbReference type="Proteomes" id="UP000092683">
    <property type="component" value="Unassembled WGS sequence"/>
</dbReference>
<protein>
    <recommendedName>
        <fullName evidence="3">DUF4226 domain-containing protein</fullName>
    </recommendedName>
</protein>
<dbReference type="AlphaFoldDB" id="A0A1B9D918"/>
<comment type="caution">
    <text evidence="1">The sequence shown here is derived from an EMBL/GenBank/DDBJ whole genome shotgun (WGS) entry which is preliminary data.</text>
</comment>
<dbReference type="OrthoDB" id="4640076at2"/>
<sequence>MTEQAGPSVAAMQARQSALVGQQGTVADADRMLAEVLTSAHAAMREGARRLDAIADQIDHATVHQAGLAIDTPMGAREFQRFLLAKQREIAAVVEEARALSRAKKAVLEGLRDQYATGGDR</sequence>
<organism evidence="1 2">
    <name type="scientific">Mycobacterium malmoense</name>
    <dbReference type="NCBI Taxonomy" id="1780"/>
    <lineage>
        <taxon>Bacteria</taxon>
        <taxon>Bacillati</taxon>
        <taxon>Actinomycetota</taxon>
        <taxon>Actinomycetes</taxon>
        <taxon>Mycobacteriales</taxon>
        <taxon>Mycobacteriaceae</taxon>
        <taxon>Mycobacterium</taxon>
    </lineage>
</organism>
<dbReference type="RefSeq" id="WP_065481025.1">
    <property type="nucleotide sequence ID" value="NZ_MBEE01000105.1"/>
</dbReference>